<dbReference type="EMBL" id="JBJQND010000003">
    <property type="protein sequence ID" value="KAL3881703.1"/>
    <property type="molecule type" value="Genomic_DNA"/>
</dbReference>
<evidence type="ECO:0000313" key="3">
    <source>
        <dbReference type="EMBL" id="KAL3881703.1"/>
    </source>
</evidence>
<keyword evidence="1" id="KW-0175">Coiled coil</keyword>
<sequence length="461" mass="51883">MAMIDEGASFFVKLKSLAIAIDCGLVDIKAKVSGDDTKYCAAHVAKALQDLRKEVKEVKETSQTLLTSLKASNNESERQMQILEAFLLKKKEQLDNTEIYFKKYDPDYLTYEENKVQHGAQTVKTCANKLKTEEEEKEDVEEETEGETKKEISITPEKLTKTSAPTVRCKTPKLEDFGISRFTMQALNKLSKQTSKDASAVANLFEKPQLPPVPPMFEHNGILVTPSLGPGFFADKADHHEDLASPVFKMPYQPRYQSTKQRLDFHEDSTDENSSDANGHLASPIPPVFHTPGVKQIYHSQRPSEFESPLMKPNPIASPIPPTFITPGMKQIQADLKKNDTTKESEKPPVSKLFRNEEPAPPELTFSLEALNQLTSSFRAQPKLPESLADKYGQTMQKTVTPPLPEFLSDSLRKMGHDRNNGTNEQKPVKKTFQYGHMPEPPKLLGTYDVLFKENKALKRM</sequence>
<accession>A0ABD3X899</accession>
<evidence type="ECO:0000256" key="2">
    <source>
        <dbReference type="SAM" id="MobiDB-lite"/>
    </source>
</evidence>
<name>A0ABD3X899_SINWO</name>
<organism evidence="3 4">
    <name type="scientific">Sinanodonta woodiana</name>
    <name type="common">Chinese pond mussel</name>
    <name type="synonym">Anodonta woodiana</name>
    <dbReference type="NCBI Taxonomy" id="1069815"/>
    <lineage>
        <taxon>Eukaryota</taxon>
        <taxon>Metazoa</taxon>
        <taxon>Spiralia</taxon>
        <taxon>Lophotrochozoa</taxon>
        <taxon>Mollusca</taxon>
        <taxon>Bivalvia</taxon>
        <taxon>Autobranchia</taxon>
        <taxon>Heteroconchia</taxon>
        <taxon>Palaeoheterodonta</taxon>
        <taxon>Unionida</taxon>
        <taxon>Unionoidea</taxon>
        <taxon>Unionidae</taxon>
        <taxon>Unioninae</taxon>
        <taxon>Sinanodonta</taxon>
    </lineage>
</organism>
<dbReference type="Proteomes" id="UP001634394">
    <property type="component" value="Unassembled WGS sequence"/>
</dbReference>
<feature type="region of interest" description="Disordered" evidence="2">
    <location>
        <begin position="258"/>
        <end position="282"/>
    </location>
</feature>
<feature type="coiled-coil region" evidence="1">
    <location>
        <begin position="123"/>
        <end position="150"/>
    </location>
</feature>
<reference evidence="3 4" key="1">
    <citation type="submission" date="2024-11" db="EMBL/GenBank/DDBJ databases">
        <title>Chromosome-level genome assembly of the freshwater bivalve Anodonta woodiana.</title>
        <authorList>
            <person name="Chen X."/>
        </authorList>
    </citation>
    <scope>NUCLEOTIDE SEQUENCE [LARGE SCALE GENOMIC DNA]</scope>
    <source>
        <strain evidence="3">MN2024</strain>
        <tissue evidence="3">Gills</tissue>
    </source>
</reference>
<dbReference type="Gene3D" id="6.10.250.1400">
    <property type="match status" value="1"/>
</dbReference>
<keyword evidence="4" id="KW-1185">Reference proteome</keyword>
<protein>
    <submittedName>
        <fullName evidence="3">Uncharacterized protein</fullName>
    </submittedName>
</protein>
<evidence type="ECO:0000313" key="4">
    <source>
        <dbReference type="Proteomes" id="UP001634394"/>
    </source>
</evidence>
<dbReference type="AlphaFoldDB" id="A0ABD3X899"/>
<feature type="coiled-coil region" evidence="1">
    <location>
        <begin position="41"/>
        <end position="68"/>
    </location>
</feature>
<comment type="caution">
    <text evidence="3">The sequence shown here is derived from an EMBL/GenBank/DDBJ whole genome shotgun (WGS) entry which is preliminary data.</text>
</comment>
<evidence type="ECO:0000256" key="1">
    <source>
        <dbReference type="SAM" id="Coils"/>
    </source>
</evidence>
<gene>
    <name evidence="3" type="ORF">ACJMK2_028105</name>
</gene>
<feature type="region of interest" description="Disordered" evidence="2">
    <location>
        <begin position="338"/>
        <end position="357"/>
    </location>
</feature>
<proteinExistence type="predicted"/>